<dbReference type="InParanoid" id="A0A674J267"/>
<keyword evidence="5" id="KW-1185">Reference proteome</keyword>
<feature type="chain" id="PRO_5025328952" evidence="3">
    <location>
        <begin position="27"/>
        <end position="461"/>
    </location>
</feature>
<dbReference type="Pfam" id="PF00429">
    <property type="entry name" value="TLV_coat"/>
    <property type="match status" value="1"/>
</dbReference>
<sequence>MSSGLGSATVVLFAIETLLLLTPVSPQAHAGWKGIPTNLETNTYESLKVCFAQEFNLSNCWVCSQIPHHAAGLPWRVVPQNWSDICWGWFSRGKNASGTPLSQNCTIESQYALRDDPWKPQANSTYIPSPIRLRPVAPGLVCYRQFKSSNHTWFAGNSTCQYYLSPDSDTSIPVYVKGKSNSTARFGSFNDRQANKWSSGYNGLVGNGHSFYICGTSAYKWLPHRWYGSCYLGYLAPPLRVFPKLPPGRPRQHRSLYATPEPITEGDRLGMIFLPSYGVGRLAQFYRRLSVFLTKYANETLAIEKSLNSELYQLRLLSLQNRQALDYVLASQGGVCALIGSECCTYVPENSQDINKHVLSAEQAFEQWKAQEREPTVFDSLWSWLPNLGGLGNSLVHLLLTGVVLCLVTLLLIACFKLLLHKLCAPRSPEIPAYPLIENPSSMALNHILSTEYEKTQPKVC</sequence>
<dbReference type="InterPro" id="IPR018154">
    <property type="entry name" value="TLV/ENV_coat_polyprotein"/>
</dbReference>
<reference evidence="4" key="1">
    <citation type="submission" date="2025-08" db="UniProtKB">
        <authorList>
            <consortium name="Ensembl"/>
        </authorList>
    </citation>
    <scope>IDENTIFICATION</scope>
</reference>
<keyword evidence="2" id="KW-0472">Membrane</keyword>
<feature type="signal peptide" evidence="3">
    <location>
        <begin position="1"/>
        <end position="26"/>
    </location>
</feature>
<keyword evidence="3" id="KW-0732">Signal</keyword>
<keyword evidence="2" id="KW-1133">Transmembrane helix</keyword>
<dbReference type="Proteomes" id="UP000472274">
    <property type="component" value="Unplaced"/>
</dbReference>
<evidence type="ECO:0000256" key="1">
    <source>
        <dbReference type="ARBA" id="ARBA00023157"/>
    </source>
</evidence>
<evidence type="ECO:0000313" key="4">
    <source>
        <dbReference type="Ensembl" id="ENSTMTP00000014017.1"/>
    </source>
</evidence>
<dbReference type="PANTHER" id="PTHR10424:SF73">
    <property type="entry name" value="ENDOGENOUS RETROVIRUS GROUP FC1 ENV POLYPROTEIN-RELATED"/>
    <property type="match status" value="1"/>
</dbReference>
<dbReference type="PANTHER" id="PTHR10424">
    <property type="entry name" value="VIRAL ENVELOPE PROTEIN"/>
    <property type="match status" value="1"/>
</dbReference>
<organism evidence="4 5">
    <name type="scientific">Terrapene triunguis</name>
    <name type="common">Three-toed box turtle</name>
    <dbReference type="NCBI Taxonomy" id="2587831"/>
    <lineage>
        <taxon>Eukaryota</taxon>
        <taxon>Metazoa</taxon>
        <taxon>Chordata</taxon>
        <taxon>Craniata</taxon>
        <taxon>Vertebrata</taxon>
        <taxon>Euteleostomi</taxon>
        <taxon>Archelosauria</taxon>
        <taxon>Testudinata</taxon>
        <taxon>Testudines</taxon>
        <taxon>Cryptodira</taxon>
        <taxon>Durocryptodira</taxon>
        <taxon>Testudinoidea</taxon>
        <taxon>Emydidae</taxon>
        <taxon>Terrapene</taxon>
    </lineage>
</organism>
<dbReference type="AlphaFoldDB" id="A0A674J267"/>
<dbReference type="GeneTree" id="ENSGT00990000204838"/>
<name>A0A674J267_9SAUR</name>
<dbReference type="SUPFAM" id="SSF58069">
    <property type="entry name" value="Virus ectodomain"/>
    <property type="match status" value="1"/>
</dbReference>
<keyword evidence="1" id="KW-1015">Disulfide bond</keyword>
<feature type="transmembrane region" description="Helical" evidence="2">
    <location>
        <begin position="395"/>
        <end position="420"/>
    </location>
</feature>
<keyword evidence="2" id="KW-0812">Transmembrane</keyword>
<dbReference type="Gene3D" id="1.10.287.210">
    <property type="match status" value="1"/>
</dbReference>
<protein>
    <submittedName>
        <fullName evidence="4">Uncharacterized protein</fullName>
    </submittedName>
</protein>
<evidence type="ECO:0000256" key="3">
    <source>
        <dbReference type="SAM" id="SignalP"/>
    </source>
</evidence>
<evidence type="ECO:0000313" key="5">
    <source>
        <dbReference type="Proteomes" id="UP000472274"/>
    </source>
</evidence>
<dbReference type="Ensembl" id="ENSTMTT00000014496.1">
    <property type="protein sequence ID" value="ENSTMTP00000014017.1"/>
    <property type="gene ID" value="ENSTMTG00000010208.1"/>
</dbReference>
<accession>A0A674J267</accession>
<reference evidence="4" key="2">
    <citation type="submission" date="2025-09" db="UniProtKB">
        <authorList>
            <consortium name="Ensembl"/>
        </authorList>
    </citation>
    <scope>IDENTIFICATION</scope>
</reference>
<proteinExistence type="predicted"/>
<evidence type="ECO:0000256" key="2">
    <source>
        <dbReference type="SAM" id="Phobius"/>
    </source>
</evidence>